<feature type="region of interest" description="Disordered" evidence="1">
    <location>
        <begin position="657"/>
        <end position="680"/>
    </location>
</feature>
<protein>
    <submittedName>
        <fullName evidence="2">Uncharacterized protein</fullName>
    </submittedName>
</protein>
<keyword evidence="3" id="KW-1185">Reference proteome</keyword>
<dbReference type="Proteomes" id="UP001159363">
    <property type="component" value="Chromosome 4"/>
</dbReference>
<dbReference type="EMBL" id="JARBHB010000005">
    <property type="protein sequence ID" value="KAJ8883864.1"/>
    <property type="molecule type" value="Genomic_DNA"/>
</dbReference>
<organism evidence="2 3">
    <name type="scientific">Dryococelus australis</name>
    <dbReference type="NCBI Taxonomy" id="614101"/>
    <lineage>
        <taxon>Eukaryota</taxon>
        <taxon>Metazoa</taxon>
        <taxon>Ecdysozoa</taxon>
        <taxon>Arthropoda</taxon>
        <taxon>Hexapoda</taxon>
        <taxon>Insecta</taxon>
        <taxon>Pterygota</taxon>
        <taxon>Neoptera</taxon>
        <taxon>Polyneoptera</taxon>
        <taxon>Phasmatodea</taxon>
        <taxon>Verophasmatodea</taxon>
        <taxon>Anareolatae</taxon>
        <taxon>Phasmatidae</taxon>
        <taxon>Eurycanthinae</taxon>
        <taxon>Dryococelus</taxon>
    </lineage>
</organism>
<gene>
    <name evidence="2" type="ORF">PR048_015719</name>
</gene>
<accession>A0ABQ9HHS4</accession>
<comment type="caution">
    <text evidence="2">The sequence shown here is derived from an EMBL/GenBank/DDBJ whole genome shotgun (WGS) entry which is preliminary data.</text>
</comment>
<evidence type="ECO:0000313" key="2">
    <source>
        <dbReference type="EMBL" id="KAJ8883864.1"/>
    </source>
</evidence>
<proteinExistence type="predicted"/>
<sequence>MLHVVLDDAAGRRVFSGISHLPRPFIPALLHTHLNHHHRLSRSRCNEPPKSFHSFGGESPLNSSGRITKSHTQKDPAPKEIGDIDSRDIICWKTFSVHEGKADNTTGFQKCQYDHEQPIPSQPVDGDPCHRYVMRHISRPWRRRFYTNPSTQGTFQSLHDVGVEVLYTSDPNYLAAIKCAGIWFLPHSVLNSYSEKGSVRCDDTIPFVGANNSGIYPTRSVSNPGASPEAIRLYRDLRHLEMTHGRSLFQADCVAHVKRVSARVTKGGREARPSHLFHKHFAGTATCNSRVPAKEPPLIAGLRLVTSYFNYLNYDKNIAILLPWRIRLMRHRSVVRETLGSNPGYDMCVHLIAFSSPFPQRELGSIPGRFIPNFREWESCRMMSLVGGFTRGYPVPPALSFRRCSILAPLRPHRISRPPKSLHSLISPLPPSYLLYFYPRAERKRRPVTVNARQQYRTEVVACGELLQGKVVLAHNCTCSVHAAGANDHFGAQGNECVSTIHNKQTSPSVYVLRQSQTTCASAARDLGALRPFTVTNNFSEAVLTGNCARKPSGNTATAHCPLSLDRSESRVATFSPVRPCKNKSLHPLLFLTNLCHVYAYCAGQDTKQYKIVGPVKQGNSTTHEQRLAREKEREREMLQAYAQDVETYVRHFITEREHSQETQSLPDSDRRTVARRPPYTLDEGSGGIGIWVGGAASRLAPLVFARLPNRAPAAETAAWWTTLMCSTRGSVRRTRSPRQTVSLTWTARRSFRTTVRLFRKVRTRRLFSGIWHAREMSPGAGRTKAVRRMRVRAHICEPGGGSIHSLQPPVHGLICLLDMQFMVNHLKSKQLELLQINEFDSMSVETVLLHSVKLY</sequence>
<feature type="region of interest" description="Disordered" evidence="1">
    <location>
        <begin position="40"/>
        <end position="80"/>
    </location>
</feature>
<evidence type="ECO:0000256" key="1">
    <source>
        <dbReference type="SAM" id="MobiDB-lite"/>
    </source>
</evidence>
<reference evidence="2 3" key="1">
    <citation type="submission" date="2023-02" db="EMBL/GenBank/DDBJ databases">
        <title>LHISI_Scaffold_Assembly.</title>
        <authorList>
            <person name="Stuart O.P."/>
            <person name="Cleave R."/>
            <person name="Magrath M.J.L."/>
            <person name="Mikheyev A.S."/>
        </authorList>
    </citation>
    <scope>NUCLEOTIDE SEQUENCE [LARGE SCALE GENOMIC DNA]</scope>
    <source>
        <strain evidence="2">Daus_M_001</strain>
        <tissue evidence="2">Leg muscle</tissue>
    </source>
</reference>
<evidence type="ECO:0000313" key="3">
    <source>
        <dbReference type="Proteomes" id="UP001159363"/>
    </source>
</evidence>
<name>A0ABQ9HHS4_9NEOP</name>